<organism evidence="2 3">
    <name type="scientific">Dactylosporangium maewongense</name>
    <dbReference type="NCBI Taxonomy" id="634393"/>
    <lineage>
        <taxon>Bacteria</taxon>
        <taxon>Bacillati</taxon>
        <taxon>Actinomycetota</taxon>
        <taxon>Actinomycetes</taxon>
        <taxon>Micromonosporales</taxon>
        <taxon>Micromonosporaceae</taxon>
        <taxon>Dactylosporangium</taxon>
    </lineage>
</organism>
<feature type="region of interest" description="Disordered" evidence="1">
    <location>
        <begin position="1"/>
        <end position="21"/>
    </location>
</feature>
<protein>
    <submittedName>
        <fullName evidence="2">Uncharacterized protein</fullName>
    </submittedName>
</protein>
<sequence length="61" mass="6645">MDRTPEPAGPPQWTPGAGWARIKREMPDLAPDLTDEDLRKADELIAAYGAGRDRGEGRQAA</sequence>
<dbReference type="EMBL" id="BAAAQD010000021">
    <property type="protein sequence ID" value="GAA1550752.1"/>
    <property type="molecule type" value="Genomic_DNA"/>
</dbReference>
<keyword evidence="3" id="KW-1185">Reference proteome</keyword>
<evidence type="ECO:0000313" key="2">
    <source>
        <dbReference type="EMBL" id="GAA1550752.1"/>
    </source>
</evidence>
<gene>
    <name evidence="2" type="ORF">GCM10009827_084260</name>
</gene>
<accession>A0ABP4MV31</accession>
<comment type="caution">
    <text evidence="2">The sequence shown here is derived from an EMBL/GenBank/DDBJ whole genome shotgun (WGS) entry which is preliminary data.</text>
</comment>
<dbReference type="Proteomes" id="UP001501470">
    <property type="component" value="Unassembled WGS sequence"/>
</dbReference>
<evidence type="ECO:0000313" key="3">
    <source>
        <dbReference type="Proteomes" id="UP001501470"/>
    </source>
</evidence>
<proteinExistence type="predicted"/>
<evidence type="ECO:0000256" key="1">
    <source>
        <dbReference type="SAM" id="MobiDB-lite"/>
    </source>
</evidence>
<dbReference type="RefSeq" id="WP_344509339.1">
    <property type="nucleotide sequence ID" value="NZ_BAAAQD010000021.1"/>
</dbReference>
<name>A0ABP4MV31_9ACTN</name>
<reference evidence="3" key="1">
    <citation type="journal article" date="2019" name="Int. J. Syst. Evol. Microbiol.">
        <title>The Global Catalogue of Microorganisms (GCM) 10K type strain sequencing project: providing services to taxonomists for standard genome sequencing and annotation.</title>
        <authorList>
            <consortium name="The Broad Institute Genomics Platform"/>
            <consortium name="The Broad Institute Genome Sequencing Center for Infectious Disease"/>
            <person name="Wu L."/>
            <person name="Ma J."/>
        </authorList>
    </citation>
    <scope>NUCLEOTIDE SEQUENCE [LARGE SCALE GENOMIC DNA]</scope>
    <source>
        <strain evidence="3">JCM 15933</strain>
    </source>
</reference>